<keyword evidence="2" id="KW-1185">Reference proteome</keyword>
<accession>A0A2X0WK15</accession>
<protein>
    <submittedName>
        <fullName evidence="1">Predicted transcriptional regulator</fullName>
    </submittedName>
</protein>
<dbReference type="AlphaFoldDB" id="A0A2X0WK15"/>
<dbReference type="Pfam" id="PF21716">
    <property type="entry name" value="dnstrm_HI1420"/>
    <property type="match status" value="1"/>
</dbReference>
<gene>
    <name evidence="1" type="ORF">NCTC13093_02191</name>
</gene>
<reference evidence="1 2" key="1">
    <citation type="submission" date="2018-06" db="EMBL/GenBank/DDBJ databases">
        <authorList>
            <consortium name="Pathogen Informatics"/>
            <person name="Doyle S."/>
        </authorList>
    </citation>
    <scope>NUCLEOTIDE SEQUENCE [LARGE SCALE GENOMIC DNA]</scope>
    <source>
        <strain evidence="1 2">NCTC13093</strain>
    </source>
</reference>
<dbReference type="PANTHER" id="PTHR40275:SF1">
    <property type="entry name" value="SSL7038 PROTEIN"/>
    <property type="match status" value="1"/>
</dbReference>
<evidence type="ECO:0000313" key="2">
    <source>
        <dbReference type="Proteomes" id="UP000250086"/>
    </source>
</evidence>
<dbReference type="NCBIfam" id="TIGR02684">
    <property type="entry name" value="dnstrm_HI1420"/>
    <property type="match status" value="1"/>
</dbReference>
<dbReference type="PANTHER" id="PTHR40275">
    <property type="entry name" value="SSL7038 PROTEIN"/>
    <property type="match status" value="1"/>
</dbReference>
<proteinExistence type="predicted"/>
<dbReference type="RefSeq" id="WP_113744802.1">
    <property type="nucleotide sequence ID" value="NZ_UAPV01000001.1"/>
</dbReference>
<dbReference type="InterPro" id="IPR014057">
    <property type="entry name" value="HI1420"/>
</dbReference>
<organism evidence="1 2">
    <name type="scientific">Anaerobiospirillum thomasii</name>
    <dbReference type="NCBI Taxonomy" id="179995"/>
    <lineage>
        <taxon>Bacteria</taxon>
        <taxon>Pseudomonadati</taxon>
        <taxon>Pseudomonadota</taxon>
        <taxon>Gammaproteobacteria</taxon>
        <taxon>Aeromonadales</taxon>
        <taxon>Succinivibrionaceae</taxon>
        <taxon>Anaerobiospirillum</taxon>
    </lineage>
</organism>
<sequence>MKLGFSDFDAAEFINDEQDIFYTLKAAFEADEGDGALIREALNDIARALEMNEISKSSGDARESLYKSLFSVENSEFGTILKILRPQSKTYSRTTKSTK</sequence>
<dbReference type="Proteomes" id="UP000250086">
    <property type="component" value="Unassembled WGS sequence"/>
</dbReference>
<dbReference type="EMBL" id="UAPV01000001">
    <property type="protein sequence ID" value="SPT70767.1"/>
    <property type="molecule type" value="Genomic_DNA"/>
</dbReference>
<name>A0A2X0WK15_9GAMM</name>
<evidence type="ECO:0000313" key="1">
    <source>
        <dbReference type="EMBL" id="SPT70767.1"/>
    </source>
</evidence>